<comment type="caution">
    <text evidence="1">The sequence shown here is derived from an EMBL/GenBank/DDBJ whole genome shotgun (WGS) entry which is preliminary data.</text>
</comment>
<evidence type="ECO:0008006" key="3">
    <source>
        <dbReference type="Google" id="ProtNLM"/>
    </source>
</evidence>
<evidence type="ECO:0000313" key="2">
    <source>
        <dbReference type="Proteomes" id="UP000237640"/>
    </source>
</evidence>
<dbReference type="GO" id="GO:0005975">
    <property type="term" value="P:carbohydrate metabolic process"/>
    <property type="evidence" value="ECO:0007669"/>
    <property type="project" value="UniProtKB-ARBA"/>
</dbReference>
<organism evidence="1 2">
    <name type="scientific">Flagellimonas meridianipacifica</name>
    <dbReference type="NCBI Taxonomy" id="1080225"/>
    <lineage>
        <taxon>Bacteria</taxon>
        <taxon>Pseudomonadati</taxon>
        <taxon>Bacteroidota</taxon>
        <taxon>Flavobacteriia</taxon>
        <taxon>Flavobacteriales</taxon>
        <taxon>Flavobacteriaceae</taxon>
        <taxon>Flagellimonas</taxon>
    </lineage>
</organism>
<dbReference type="PANTHER" id="PTHR35332:SF2">
    <property type="entry name" value="REGULATION OF ENOLASE PROTEIN 1"/>
    <property type="match status" value="1"/>
</dbReference>
<name>A0A2T0MI06_9FLAO</name>
<proteinExistence type="predicted"/>
<dbReference type="InterPro" id="IPR009784">
    <property type="entry name" value="DUF1349"/>
</dbReference>
<dbReference type="GO" id="GO:0004553">
    <property type="term" value="F:hydrolase activity, hydrolyzing O-glycosyl compounds"/>
    <property type="evidence" value="ECO:0007669"/>
    <property type="project" value="UniProtKB-ARBA"/>
</dbReference>
<dbReference type="Proteomes" id="UP000237640">
    <property type="component" value="Unassembled WGS sequence"/>
</dbReference>
<gene>
    <name evidence="1" type="ORF">CLV81_1221</name>
</gene>
<dbReference type="Gene3D" id="2.60.120.200">
    <property type="match status" value="1"/>
</dbReference>
<dbReference type="EMBL" id="PVYX01000001">
    <property type="protein sequence ID" value="PRX57218.1"/>
    <property type="molecule type" value="Genomic_DNA"/>
</dbReference>
<accession>A0A2T0MI06</accession>
<dbReference type="PIRSF" id="PIRSF022704">
    <property type="entry name" value="UCP022704"/>
    <property type="match status" value="1"/>
</dbReference>
<dbReference type="InterPro" id="IPR013320">
    <property type="entry name" value="ConA-like_dom_sf"/>
</dbReference>
<protein>
    <recommendedName>
        <fullName evidence="3">Regulation of enolase protein 1 (Concanavalin A-like superfamily)</fullName>
    </recommendedName>
</protein>
<dbReference type="SUPFAM" id="SSF49899">
    <property type="entry name" value="Concanavalin A-like lectins/glucanases"/>
    <property type="match status" value="1"/>
</dbReference>
<dbReference type="PANTHER" id="PTHR35332">
    <property type="entry name" value="REGULATION OF ENOLASE PROTEIN 1"/>
    <property type="match status" value="1"/>
</dbReference>
<dbReference type="AlphaFoldDB" id="A0A2T0MI06"/>
<dbReference type="RefSeq" id="WP_245911932.1">
    <property type="nucleotide sequence ID" value="NZ_PVYX01000001.1"/>
</dbReference>
<dbReference type="InterPro" id="IPR015987">
    <property type="entry name" value="UCP022704"/>
</dbReference>
<dbReference type="Pfam" id="PF07081">
    <property type="entry name" value="DUF1349"/>
    <property type="match status" value="1"/>
</dbReference>
<reference evidence="1 2" key="1">
    <citation type="submission" date="2018-03" db="EMBL/GenBank/DDBJ databases">
        <title>Genomic Encyclopedia of Archaeal and Bacterial Type Strains, Phase II (KMG-II): from individual species to whole genera.</title>
        <authorList>
            <person name="Goeker M."/>
        </authorList>
    </citation>
    <scope>NUCLEOTIDE SEQUENCE [LARGE SCALE GENOMIC DNA]</scope>
    <source>
        <strain evidence="1 2">DSM 25027</strain>
    </source>
</reference>
<keyword evidence="2" id="KW-1185">Reference proteome</keyword>
<sequence>MTWLNEPDKWKVSEGKLEMFVTPQSDYWRETHYGFTVDDGPFYYTSRGGEFEAMLKITGEYKTRFDQMGMMIRIDEKQWIKTGIEYVDGKYNYSTVVTNHQSSWSVIQLSEKPKSVWIKVIRRLNAVEIFYSLDGTNYTMSNLSYLKGNVPLKVGMMAASPDGNGFKAIFEKFSIKHLPDLKRLEWLGNNKE</sequence>
<evidence type="ECO:0000313" key="1">
    <source>
        <dbReference type="EMBL" id="PRX57218.1"/>
    </source>
</evidence>